<dbReference type="Proteomes" id="UP001227268">
    <property type="component" value="Unassembled WGS sequence"/>
</dbReference>
<protein>
    <submittedName>
        <fullName evidence="1">Uncharacterized protein</fullName>
    </submittedName>
</protein>
<sequence length="172" mass="18257">MSSAASNPQPQPSLPQEVTTTISRLSAYKNVHGVLILSRSGGLIRAEGPAFEDDDDKDVDSVVAGEGNGVAEREGEEGASGKEGQGSKYARAVVGIVDAVRSGLGEIDDSTPFTSPSAVTRVHVSDHVALRGTSAQDDLKLLRIRTKKHELIITPGTSSSSFQYTHEQQEER</sequence>
<name>A0ACC2VPD1_9TREE</name>
<comment type="caution">
    <text evidence="1">The sequence shown here is derived from an EMBL/GenBank/DDBJ whole genome shotgun (WGS) entry which is preliminary data.</text>
</comment>
<keyword evidence="2" id="KW-1185">Reference proteome</keyword>
<accession>A0ACC2VPD1</accession>
<evidence type="ECO:0000313" key="2">
    <source>
        <dbReference type="Proteomes" id="UP001227268"/>
    </source>
</evidence>
<organism evidence="1 2">
    <name type="scientific">Naganishia friedmannii</name>
    <dbReference type="NCBI Taxonomy" id="89922"/>
    <lineage>
        <taxon>Eukaryota</taxon>
        <taxon>Fungi</taxon>
        <taxon>Dikarya</taxon>
        <taxon>Basidiomycota</taxon>
        <taxon>Agaricomycotina</taxon>
        <taxon>Tremellomycetes</taxon>
        <taxon>Filobasidiales</taxon>
        <taxon>Filobasidiaceae</taxon>
        <taxon>Naganishia</taxon>
    </lineage>
</organism>
<evidence type="ECO:0000313" key="1">
    <source>
        <dbReference type="EMBL" id="KAJ9100496.1"/>
    </source>
</evidence>
<gene>
    <name evidence="1" type="ORF">QFC21_003535</name>
</gene>
<proteinExistence type="predicted"/>
<reference evidence="1" key="1">
    <citation type="submission" date="2023-04" db="EMBL/GenBank/DDBJ databases">
        <title>Draft Genome sequencing of Naganishia species isolated from polar environments using Oxford Nanopore Technology.</title>
        <authorList>
            <person name="Leo P."/>
            <person name="Venkateswaran K."/>
        </authorList>
    </citation>
    <scope>NUCLEOTIDE SEQUENCE</scope>
    <source>
        <strain evidence="1">MNA-CCFEE 5423</strain>
    </source>
</reference>
<dbReference type="EMBL" id="JASBWT010000011">
    <property type="protein sequence ID" value="KAJ9100496.1"/>
    <property type="molecule type" value="Genomic_DNA"/>
</dbReference>